<dbReference type="Pfam" id="PF04539">
    <property type="entry name" value="Sigma70_r3"/>
    <property type="match status" value="1"/>
</dbReference>
<dbReference type="CDD" id="cd06171">
    <property type="entry name" value="Sigma70_r4"/>
    <property type="match status" value="1"/>
</dbReference>
<dbReference type="InterPro" id="IPR014284">
    <property type="entry name" value="RNA_pol_sigma-70_dom"/>
</dbReference>
<proteinExistence type="predicted"/>
<evidence type="ECO:0000256" key="4">
    <source>
        <dbReference type="ARBA" id="ARBA00023163"/>
    </source>
</evidence>
<dbReference type="Proteomes" id="UP000178121">
    <property type="component" value="Unassembled WGS sequence"/>
</dbReference>
<evidence type="ECO:0000259" key="5">
    <source>
        <dbReference type="Pfam" id="PF04539"/>
    </source>
</evidence>
<comment type="caution">
    <text evidence="8">The sequence shown here is derived from an EMBL/GenBank/DDBJ whole genome shotgun (WGS) entry which is preliminary data.</text>
</comment>
<dbReference type="AlphaFoldDB" id="A0A1G2M9J1"/>
<dbReference type="InterPro" id="IPR000943">
    <property type="entry name" value="RNA_pol_sigma70"/>
</dbReference>
<dbReference type="GO" id="GO:0003899">
    <property type="term" value="F:DNA-directed RNA polymerase activity"/>
    <property type="evidence" value="ECO:0007669"/>
    <property type="project" value="InterPro"/>
</dbReference>
<dbReference type="PRINTS" id="PR00046">
    <property type="entry name" value="SIGMA70FCT"/>
</dbReference>
<dbReference type="InterPro" id="IPR007627">
    <property type="entry name" value="RNA_pol_sigma70_r2"/>
</dbReference>
<keyword evidence="4" id="KW-0804">Transcription</keyword>
<dbReference type="NCBIfam" id="TIGR02937">
    <property type="entry name" value="sigma70-ECF"/>
    <property type="match status" value="1"/>
</dbReference>
<dbReference type="InterPro" id="IPR013324">
    <property type="entry name" value="RNA_pol_sigma_r3/r4-like"/>
</dbReference>
<dbReference type="Gene3D" id="1.10.1740.10">
    <property type="match status" value="1"/>
</dbReference>
<dbReference type="GO" id="GO:0016987">
    <property type="term" value="F:sigma factor activity"/>
    <property type="evidence" value="ECO:0007669"/>
    <property type="project" value="UniProtKB-KW"/>
</dbReference>
<sequence length="274" mass="30971">MKTTKRSAKPAQPLNTASQLWENYLSSMEGPGSRIEGQIVEQYLPLVKTVVRRVAVTLPSHVSGEDLYSSGLVGLLSAIRRYNPACGTAFETYARVRIRGAVLDELRSLDWVPRSVHDKVRKVEHTMRGLEQTKKRTPTDVEMAKELKLSLSDYQQLLEGIKPPTFVCLDSARSLDCDDGASHYEAVTDETQKDPGELLVQKDITRFVGARLATMPEMQRKVLELYYFKDLRLWEIADRFGVTESRISQVHSLAILRLRNYLVSEAEQCDALIA</sequence>
<dbReference type="PANTHER" id="PTHR30385">
    <property type="entry name" value="SIGMA FACTOR F FLAGELLAR"/>
    <property type="match status" value="1"/>
</dbReference>
<protein>
    <recommendedName>
        <fullName evidence="10">RNA polymerase sigma-70 domain-containing protein</fullName>
    </recommendedName>
</protein>
<evidence type="ECO:0000256" key="1">
    <source>
        <dbReference type="ARBA" id="ARBA00023015"/>
    </source>
</evidence>
<feature type="domain" description="RNA polymerase sigma-70 region 4" evidence="7">
    <location>
        <begin position="212"/>
        <end position="260"/>
    </location>
</feature>
<dbReference type="SUPFAM" id="SSF88946">
    <property type="entry name" value="Sigma2 domain of RNA polymerase sigma factors"/>
    <property type="match status" value="1"/>
</dbReference>
<keyword evidence="3" id="KW-0238">DNA-binding</keyword>
<evidence type="ECO:0000259" key="7">
    <source>
        <dbReference type="Pfam" id="PF04545"/>
    </source>
</evidence>
<evidence type="ECO:0000313" key="8">
    <source>
        <dbReference type="EMBL" id="OHA20518.1"/>
    </source>
</evidence>
<dbReference type="PANTHER" id="PTHR30385:SF7">
    <property type="entry name" value="RNA POLYMERASE SIGMA FACTOR FLIA"/>
    <property type="match status" value="1"/>
</dbReference>
<dbReference type="GO" id="GO:0003677">
    <property type="term" value="F:DNA binding"/>
    <property type="evidence" value="ECO:0007669"/>
    <property type="project" value="UniProtKB-KW"/>
</dbReference>
<dbReference type="InterPro" id="IPR007624">
    <property type="entry name" value="RNA_pol_sigma70_r3"/>
</dbReference>
<evidence type="ECO:0000313" key="9">
    <source>
        <dbReference type="Proteomes" id="UP000178121"/>
    </source>
</evidence>
<dbReference type="InterPro" id="IPR012845">
    <property type="entry name" value="RNA_pol_sigma_FliA_WhiG"/>
</dbReference>
<dbReference type="EMBL" id="MHRI01000029">
    <property type="protein sequence ID" value="OHA20518.1"/>
    <property type="molecule type" value="Genomic_DNA"/>
</dbReference>
<dbReference type="InterPro" id="IPR007630">
    <property type="entry name" value="RNA_pol_sigma70_r4"/>
</dbReference>
<dbReference type="NCBIfam" id="TIGR02479">
    <property type="entry name" value="FliA_WhiG"/>
    <property type="match status" value="1"/>
</dbReference>
<dbReference type="GO" id="GO:0006352">
    <property type="term" value="P:DNA-templated transcription initiation"/>
    <property type="evidence" value="ECO:0007669"/>
    <property type="project" value="InterPro"/>
</dbReference>
<feature type="domain" description="RNA polymerase sigma-70 region 3" evidence="5">
    <location>
        <begin position="119"/>
        <end position="176"/>
    </location>
</feature>
<organism evidence="8 9">
    <name type="scientific">Candidatus Taylorbacteria bacterium RIFCSPHIGHO2_01_FULL_51_15</name>
    <dbReference type="NCBI Taxonomy" id="1802304"/>
    <lineage>
        <taxon>Bacteria</taxon>
        <taxon>Candidatus Tayloriibacteriota</taxon>
    </lineage>
</organism>
<evidence type="ECO:0000259" key="6">
    <source>
        <dbReference type="Pfam" id="PF04542"/>
    </source>
</evidence>
<keyword evidence="1" id="KW-0805">Transcription regulation</keyword>
<gene>
    <name evidence="8" type="ORF">A2849_00795</name>
</gene>
<dbReference type="Pfam" id="PF04542">
    <property type="entry name" value="Sigma70_r2"/>
    <property type="match status" value="1"/>
</dbReference>
<evidence type="ECO:0000256" key="2">
    <source>
        <dbReference type="ARBA" id="ARBA00023082"/>
    </source>
</evidence>
<evidence type="ECO:0008006" key="10">
    <source>
        <dbReference type="Google" id="ProtNLM"/>
    </source>
</evidence>
<dbReference type="NCBIfam" id="NF005413">
    <property type="entry name" value="PRK06986.1"/>
    <property type="match status" value="1"/>
</dbReference>
<dbReference type="Gene3D" id="1.20.140.160">
    <property type="match status" value="1"/>
</dbReference>
<accession>A0A1G2M9J1</accession>
<dbReference type="InterPro" id="IPR013325">
    <property type="entry name" value="RNA_pol_sigma_r2"/>
</dbReference>
<keyword evidence="2" id="KW-0731">Sigma factor</keyword>
<dbReference type="SUPFAM" id="SSF88659">
    <property type="entry name" value="Sigma3 and sigma4 domains of RNA polymerase sigma factors"/>
    <property type="match status" value="2"/>
</dbReference>
<evidence type="ECO:0000256" key="3">
    <source>
        <dbReference type="ARBA" id="ARBA00023125"/>
    </source>
</evidence>
<name>A0A1G2M9J1_9BACT</name>
<feature type="domain" description="RNA polymerase sigma-70 region 2" evidence="6">
    <location>
        <begin position="39"/>
        <end position="111"/>
    </location>
</feature>
<reference evidence="8 9" key="1">
    <citation type="journal article" date="2016" name="Nat. Commun.">
        <title>Thousands of microbial genomes shed light on interconnected biogeochemical processes in an aquifer system.</title>
        <authorList>
            <person name="Anantharaman K."/>
            <person name="Brown C.T."/>
            <person name="Hug L.A."/>
            <person name="Sharon I."/>
            <person name="Castelle C.J."/>
            <person name="Probst A.J."/>
            <person name="Thomas B.C."/>
            <person name="Singh A."/>
            <person name="Wilkins M.J."/>
            <person name="Karaoz U."/>
            <person name="Brodie E.L."/>
            <person name="Williams K.H."/>
            <person name="Hubbard S.S."/>
            <person name="Banfield J.F."/>
        </authorList>
    </citation>
    <scope>NUCLEOTIDE SEQUENCE [LARGE SCALE GENOMIC DNA]</scope>
</reference>
<dbReference type="Pfam" id="PF04545">
    <property type="entry name" value="Sigma70_r4"/>
    <property type="match status" value="1"/>
</dbReference>